<dbReference type="AlphaFoldDB" id="A0A9Q1IEK4"/>
<evidence type="ECO:0000313" key="2">
    <source>
        <dbReference type="EMBL" id="KAJ8338908.1"/>
    </source>
</evidence>
<protein>
    <submittedName>
        <fullName evidence="2">Uncharacterized protein</fullName>
    </submittedName>
</protein>
<dbReference type="EMBL" id="JAINUF010000017">
    <property type="protein sequence ID" value="KAJ8338908.1"/>
    <property type="molecule type" value="Genomic_DNA"/>
</dbReference>
<reference evidence="2" key="1">
    <citation type="journal article" date="2023" name="Science">
        <title>Genome structures resolve the early diversification of teleost fishes.</title>
        <authorList>
            <person name="Parey E."/>
            <person name="Louis A."/>
            <person name="Montfort J."/>
            <person name="Bouchez O."/>
            <person name="Roques C."/>
            <person name="Iampietro C."/>
            <person name="Lluch J."/>
            <person name="Castinel A."/>
            <person name="Donnadieu C."/>
            <person name="Desvignes T."/>
            <person name="Floi Bucao C."/>
            <person name="Jouanno E."/>
            <person name="Wen M."/>
            <person name="Mejri S."/>
            <person name="Dirks R."/>
            <person name="Jansen H."/>
            <person name="Henkel C."/>
            <person name="Chen W.J."/>
            <person name="Zahm M."/>
            <person name="Cabau C."/>
            <person name="Klopp C."/>
            <person name="Thompson A.W."/>
            <person name="Robinson-Rechavi M."/>
            <person name="Braasch I."/>
            <person name="Lecointre G."/>
            <person name="Bobe J."/>
            <person name="Postlethwait J.H."/>
            <person name="Berthelot C."/>
            <person name="Roest Crollius H."/>
            <person name="Guiguen Y."/>
        </authorList>
    </citation>
    <scope>NUCLEOTIDE SEQUENCE</scope>
    <source>
        <strain evidence="2">WJC10195</strain>
    </source>
</reference>
<proteinExistence type="predicted"/>
<gene>
    <name evidence="2" type="ORF">SKAU_G00356940</name>
</gene>
<dbReference type="Proteomes" id="UP001152622">
    <property type="component" value="Chromosome 17"/>
</dbReference>
<comment type="caution">
    <text evidence="2">The sequence shown here is derived from an EMBL/GenBank/DDBJ whole genome shotgun (WGS) entry which is preliminary data.</text>
</comment>
<evidence type="ECO:0000256" key="1">
    <source>
        <dbReference type="SAM" id="MobiDB-lite"/>
    </source>
</evidence>
<evidence type="ECO:0000313" key="3">
    <source>
        <dbReference type="Proteomes" id="UP001152622"/>
    </source>
</evidence>
<feature type="region of interest" description="Disordered" evidence="1">
    <location>
        <begin position="99"/>
        <end position="122"/>
    </location>
</feature>
<accession>A0A9Q1IEK4</accession>
<name>A0A9Q1IEK4_SYNKA</name>
<keyword evidence="3" id="KW-1185">Reference proteome</keyword>
<feature type="compositionally biased region" description="Low complexity" evidence="1">
    <location>
        <begin position="111"/>
        <end position="122"/>
    </location>
</feature>
<sequence length="153" mass="16508">MNAPRLPLEMSRNRSRRRQPLALFPTRVIRGSRPGAGSPRKSVGFITATSMGFRPESRPYDAIVMGLNCAMGVPSWVQACGAGAGPCHLLTRDEPLTRRGIAKTTDHRHSPSSAAKAPSASKSFATAVAAWKTRSGTCPSPLWRRGPRDSRVT</sequence>
<organism evidence="2 3">
    <name type="scientific">Synaphobranchus kaupii</name>
    <name type="common">Kaup's arrowtooth eel</name>
    <dbReference type="NCBI Taxonomy" id="118154"/>
    <lineage>
        <taxon>Eukaryota</taxon>
        <taxon>Metazoa</taxon>
        <taxon>Chordata</taxon>
        <taxon>Craniata</taxon>
        <taxon>Vertebrata</taxon>
        <taxon>Euteleostomi</taxon>
        <taxon>Actinopterygii</taxon>
        <taxon>Neopterygii</taxon>
        <taxon>Teleostei</taxon>
        <taxon>Anguilliformes</taxon>
        <taxon>Synaphobranchidae</taxon>
        <taxon>Synaphobranchus</taxon>
    </lineage>
</organism>